<sequence>MGLLLPEPIPNDADVSAAALRFYYEHLFPFEELQRWLSYKNSPSGVQTALNDPEFISKREFCLTCKRKDAKDEEFFMRWQGFVSLQALRERLLSLSDVFCHKFDLGGVYVHPVAQKETHGVLFKPQQKELVFDIDMNDYDAIRTCCKDKKVCKKCWRFLSVAVRLLEAALREDFGYKQIFWVFSGRRGIHAWICDTDARLLPNESRGQLAEYLNLLTGSDQQAKKINLWGKTQHPSVERAFQIAYRHFNRILEEQDFFFAAEGDKQLQQLMEYLPGDSSSSNSNSNNSNSSNSSGFGGGAARGFGASTKSRSAAAAAAAAGLRQQVMSCIQEVKAAKSADTPQNSKSAALFEKICRLVNCQTPAAAAAAPADGAAAAAAARETEAVPTFIKEIVLAFSYPRLDINVRL</sequence>
<dbReference type="SUPFAM" id="SSF56747">
    <property type="entry name" value="Prim-pol domain"/>
    <property type="match status" value="1"/>
</dbReference>
<keyword evidence="2" id="KW-0804">Transcription</keyword>
<reference evidence="4" key="1">
    <citation type="submission" date="2013-10" db="EMBL/GenBank/DDBJ databases">
        <title>Genomic analysis of the causative agents of coccidiosis in chickens.</title>
        <authorList>
            <person name="Reid A.J."/>
            <person name="Blake D."/>
            <person name="Billington K."/>
            <person name="Browne H."/>
            <person name="Dunn M."/>
            <person name="Hung S."/>
            <person name="Kawahara F."/>
            <person name="Miranda-Saavedra D."/>
            <person name="Mourier T."/>
            <person name="Nagra H."/>
            <person name="Otto T.D."/>
            <person name="Rawlings N."/>
            <person name="Sanchez A."/>
            <person name="Sanders M."/>
            <person name="Subramaniam C."/>
            <person name="Tay Y."/>
            <person name="Dear P."/>
            <person name="Doerig C."/>
            <person name="Gruber A."/>
            <person name="Parkinson J."/>
            <person name="Shirley M."/>
            <person name="Wan K.L."/>
            <person name="Berriman M."/>
            <person name="Tomley F."/>
            <person name="Pain A."/>
        </authorList>
    </citation>
    <scope>NUCLEOTIDE SEQUENCE</scope>
    <source>
        <strain evidence="4">Houghton</strain>
    </source>
</reference>
<dbReference type="Proteomes" id="UP000018050">
    <property type="component" value="Unassembled WGS sequence"/>
</dbReference>
<keyword evidence="2" id="KW-0235">DNA replication</keyword>
<feature type="region of interest" description="Disordered" evidence="3">
    <location>
        <begin position="274"/>
        <end position="296"/>
    </location>
</feature>
<evidence type="ECO:0000256" key="3">
    <source>
        <dbReference type="SAM" id="MobiDB-lite"/>
    </source>
</evidence>
<dbReference type="VEuPathDB" id="ToxoDB:EAH_00025810"/>
<dbReference type="InterPro" id="IPR002755">
    <property type="entry name" value="DNA_primase_S"/>
</dbReference>
<dbReference type="GO" id="GO:0006269">
    <property type="term" value="P:DNA replication, synthesis of primer"/>
    <property type="evidence" value="ECO:0007669"/>
    <property type="project" value="UniProtKB-KW"/>
</dbReference>
<evidence type="ECO:0000313" key="5">
    <source>
        <dbReference type="Proteomes" id="UP000018050"/>
    </source>
</evidence>
<dbReference type="OMA" id="HICIRFF"/>
<dbReference type="RefSeq" id="XP_013252043.1">
    <property type="nucleotide sequence ID" value="XM_013396589.1"/>
</dbReference>
<keyword evidence="2" id="KW-0639">Primosome</keyword>
<dbReference type="GeneID" id="25270651"/>
<evidence type="ECO:0000256" key="2">
    <source>
        <dbReference type="RuleBase" id="RU003514"/>
    </source>
</evidence>
<gene>
    <name evidence="4" type="ORF">EAH_00025810</name>
</gene>
<feature type="compositionally biased region" description="Low complexity" evidence="3">
    <location>
        <begin position="278"/>
        <end position="294"/>
    </location>
</feature>
<keyword evidence="2" id="KW-0808">Transferase</keyword>
<accession>U6GGC0</accession>
<dbReference type="AlphaFoldDB" id="U6GGC0"/>
<evidence type="ECO:0000313" key="4">
    <source>
        <dbReference type="EMBL" id="CDI77629.1"/>
    </source>
</evidence>
<dbReference type="EC" id="2.7.7.-" evidence="2"/>
<dbReference type="GO" id="GO:0003899">
    <property type="term" value="F:DNA-directed RNA polymerase activity"/>
    <property type="evidence" value="ECO:0007669"/>
    <property type="project" value="InterPro"/>
</dbReference>
<organism evidence="4 5">
    <name type="scientific">Eimeria acervulina</name>
    <name type="common">Coccidian parasite</name>
    <dbReference type="NCBI Taxonomy" id="5801"/>
    <lineage>
        <taxon>Eukaryota</taxon>
        <taxon>Sar</taxon>
        <taxon>Alveolata</taxon>
        <taxon>Apicomplexa</taxon>
        <taxon>Conoidasida</taxon>
        <taxon>Coccidia</taxon>
        <taxon>Eucoccidiorida</taxon>
        <taxon>Eimeriorina</taxon>
        <taxon>Eimeriidae</taxon>
        <taxon>Eimeria</taxon>
    </lineage>
</organism>
<dbReference type="GO" id="GO:0000428">
    <property type="term" value="C:DNA-directed RNA polymerase complex"/>
    <property type="evidence" value="ECO:0007669"/>
    <property type="project" value="UniProtKB-KW"/>
</dbReference>
<dbReference type="EMBL" id="HG670708">
    <property type="protein sequence ID" value="CDI77629.1"/>
    <property type="molecule type" value="Genomic_DNA"/>
</dbReference>
<name>U6GGC0_EIMAC</name>
<dbReference type="OrthoDB" id="354385at2759"/>
<reference evidence="4" key="2">
    <citation type="submission" date="2013-10" db="EMBL/GenBank/DDBJ databases">
        <authorList>
            <person name="Aslett M."/>
        </authorList>
    </citation>
    <scope>NUCLEOTIDE SEQUENCE</scope>
    <source>
        <strain evidence="4">Houghton</strain>
    </source>
</reference>
<evidence type="ECO:0000256" key="1">
    <source>
        <dbReference type="ARBA" id="ARBA00009762"/>
    </source>
</evidence>
<dbReference type="Pfam" id="PF01896">
    <property type="entry name" value="DNA_primase_S"/>
    <property type="match status" value="1"/>
</dbReference>
<dbReference type="Gene3D" id="3.90.920.10">
    <property type="entry name" value="DNA primase, PRIM domain"/>
    <property type="match status" value="1"/>
</dbReference>
<proteinExistence type="inferred from homology"/>
<keyword evidence="2" id="KW-0240">DNA-directed RNA polymerase</keyword>
<keyword evidence="5" id="KW-1185">Reference proteome</keyword>
<comment type="similarity">
    <text evidence="1 2">Belongs to the eukaryotic-type primase small subunit family.</text>
</comment>
<protein>
    <recommendedName>
        <fullName evidence="2">DNA primase</fullName>
        <ecNumber evidence="2">2.7.7.-</ecNumber>
    </recommendedName>
</protein>
<dbReference type="PANTHER" id="PTHR10536">
    <property type="entry name" value="DNA PRIMASE SMALL SUBUNIT"/>
    <property type="match status" value="1"/>
</dbReference>